<comment type="catalytic activity">
    <reaction evidence="1 15">
        <text>ATP + protein L-histidine = ADP + protein N-phospho-L-histidine.</text>
        <dbReference type="EC" id="2.7.13.3"/>
    </reaction>
</comment>
<dbReference type="RefSeq" id="WP_115100020.1">
    <property type="nucleotide sequence ID" value="NZ_QHKS01000004.1"/>
</dbReference>
<keyword evidence="11 15" id="KW-0067">ATP-binding</keyword>
<dbReference type="SUPFAM" id="SSF55874">
    <property type="entry name" value="ATPase domain of HSP90 chaperone/DNA topoisomerase II/histidine kinase"/>
    <property type="match status" value="1"/>
</dbReference>
<dbReference type="InterPro" id="IPR003594">
    <property type="entry name" value="HATPase_dom"/>
</dbReference>
<dbReference type="SUPFAM" id="SSF47384">
    <property type="entry name" value="Homodimeric domain of signal transducing histidine kinase"/>
    <property type="match status" value="1"/>
</dbReference>
<keyword evidence="14 15" id="KW-0472">Membrane</keyword>
<evidence type="ECO:0000256" key="1">
    <source>
        <dbReference type="ARBA" id="ARBA00000085"/>
    </source>
</evidence>
<keyword evidence="13 15" id="KW-0902">Two-component regulatory system</keyword>
<dbReference type="SMART" id="SM00304">
    <property type="entry name" value="HAMP"/>
    <property type="match status" value="1"/>
</dbReference>
<dbReference type="GO" id="GO:0005524">
    <property type="term" value="F:ATP binding"/>
    <property type="evidence" value="ECO:0007669"/>
    <property type="project" value="UniProtKB-KW"/>
</dbReference>
<organism evidence="19 20">
    <name type="scientific">Paraburkholderia lacunae</name>
    <dbReference type="NCBI Taxonomy" id="2211104"/>
    <lineage>
        <taxon>Bacteria</taxon>
        <taxon>Pseudomonadati</taxon>
        <taxon>Pseudomonadota</taxon>
        <taxon>Betaproteobacteria</taxon>
        <taxon>Burkholderiales</taxon>
        <taxon>Burkholderiaceae</taxon>
        <taxon>Paraburkholderia</taxon>
    </lineage>
</organism>
<feature type="region of interest" description="Disordered" evidence="16">
    <location>
        <begin position="132"/>
        <end position="158"/>
    </location>
</feature>
<evidence type="ECO:0000256" key="13">
    <source>
        <dbReference type="ARBA" id="ARBA00023012"/>
    </source>
</evidence>
<dbReference type="InterPro" id="IPR004358">
    <property type="entry name" value="Sig_transdc_His_kin-like_C"/>
</dbReference>
<keyword evidence="9 15" id="KW-0547">Nucleotide-binding</keyword>
<dbReference type="OrthoDB" id="9786919at2"/>
<dbReference type="PROSITE" id="PS50109">
    <property type="entry name" value="HIS_KIN"/>
    <property type="match status" value="1"/>
</dbReference>
<dbReference type="InterPro" id="IPR036097">
    <property type="entry name" value="HisK_dim/P_sf"/>
</dbReference>
<dbReference type="SMART" id="SM00387">
    <property type="entry name" value="HATPase_c"/>
    <property type="match status" value="1"/>
</dbReference>
<keyword evidence="4 15" id="KW-1003">Cell membrane</keyword>
<evidence type="ECO:0000313" key="19">
    <source>
        <dbReference type="EMBL" id="RDK03256.1"/>
    </source>
</evidence>
<protein>
    <recommendedName>
        <fullName evidence="15">Sensor protein</fullName>
        <ecNumber evidence="15">2.7.13.3</ecNumber>
    </recommendedName>
</protein>
<evidence type="ECO:0000256" key="3">
    <source>
        <dbReference type="ARBA" id="ARBA00004533"/>
    </source>
</evidence>
<evidence type="ECO:0000256" key="8">
    <source>
        <dbReference type="ARBA" id="ARBA00022692"/>
    </source>
</evidence>
<feature type="domain" description="Histidine kinase" evidence="17">
    <location>
        <begin position="308"/>
        <end position="529"/>
    </location>
</feature>
<dbReference type="Pfam" id="PF00512">
    <property type="entry name" value="HisKA"/>
    <property type="match status" value="1"/>
</dbReference>
<dbReference type="InterPro" id="IPR005467">
    <property type="entry name" value="His_kinase_dom"/>
</dbReference>
<evidence type="ECO:0000256" key="10">
    <source>
        <dbReference type="ARBA" id="ARBA00022777"/>
    </source>
</evidence>
<feature type="compositionally biased region" description="Low complexity" evidence="16">
    <location>
        <begin position="135"/>
        <end position="158"/>
    </location>
</feature>
<comment type="caution">
    <text evidence="19">The sequence shown here is derived from an EMBL/GenBank/DDBJ whole genome shotgun (WGS) entry which is preliminary data.</text>
</comment>
<evidence type="ECO:0000256" key="9">
    <source>
        <dbReference type="ARBA" id="ARBA00022741"/>
    </source>
</evidence>
<evidence type="ECO:0000256" key="15">
    <source>
        <dbReference type="RuleBase" id="RU364088"/>
    </source>
</evidence>
<proteinExistence type="predicted"/>
<evidence type="ECO:0000256" key="14">
    <source>
        <dbReference type="ARBA" id="ARBA00023136"/>
    </source>
</evidence>
<dbReference type="InterPro" id="IPR006290">
    <property type="entry name" value="CztS_silS_copS"/>
</dbReference>
<keyword evidence="6" id="KW-0597">Phosphoprotein</keyword>
<dbReference type="CDD" id="cd00082">
    <property type="entry name" value="HisKA"/>
    <property type="match status" value="1"/>
</dbReference>
<keyword evidence="7 15" id="KW-0808">Transferase</keyword>
<dbReference type="Gene3D" id="6.10.340.10">
    <property type="match status" value="1"/>
</dbReference>
<dbReference type="CDD" id="cd06225">
    <property type="entry name" value="HAMP"/>
    <property type="match status" value="1"/>
</dbReference>
<dbReference type="GO" id="GO:0005886">
    <property type="term" value="C:plasma membrane"/>
    <property type="evidence" value="ECO:0007669"/>
    <property type="project" value="UniProtKB-SubCell"/>
</dbReference>
<evidence type="ECO:0000256" key="4">
    <source>
        <dbReference type="ARBA" id="ARBA00022475"/>
    </source>
</evidence>
<evidence type="ECO:0000259" key="18">
    <source>
        <dbReference type="PROSITE" id="PS50885"/>
    </source>
</evidence>
<dbReference type="GO" id="GO:0000155">
    <property type="term" value="F:phosphorelay sensor kinase activity"/>
    <property type="evidence" value="ECO:0007669"/>
    <property type="project" value="InterPro"/>
</dbReference>
<dbReference type="Gene3D" id="3.30.565.10">
    <property type="entry name" value="Histidine kinase-like ATPase, C-terminal domain"/>
    <property type="match status" value="1"/>
</dbReference>
<evidence type="ECO:0000259" key="17">
    <source>
        <dbReference type="PROSITE" id="PS50109"/>
    </source>
</evidence>
<evidence type="ECO:0000256" key="2">
    <source>
        <dbReference type="ARBA" id="ARBA00004141"/>
    </source>
</evidence>
<dbReference type="SMART" id="SM00388">
    <property type="entry name" value="HisKA"/>
    <property type="match status" value="1"/>
</dbReference>
<keyword evidence="12 15" id="KW-1133">Transmembrane helix</keyword>
<dbReference type="EC" id="2.7.13.3" evidence="15"/>
<evidence type="ECO:0000256" key="11">
    <source>
        <dbReference type="ARBA" id="ARBA00022840"/>
    </source>
</evidence>
<dbReference type="InterPro" id="IPR050428">
    <property type="entry name" value="TCS_sensor_his_kinase"/>
</dbReference>
<evidence type="ECO:0000256" key="16">
    <source>
        <dbReference type="SAM" id="MobiDB-lite"/>
    </source>
</evidence>
<keyword evidence="20" id="KW-1185">Reference proteome</keyword>
<dbReference type="InterPro" id="IPR003661">
    <property type="entry name" value="HisK_dim/P_dom"/>
</dbReference>
<dbReference type="CDD" id="cd00075">
    <property type="entry name" value="HATPase"/>
    <property type="match status" value="1"/>
</dbReference>
<keyword evidence="10 15" id="KW-0418">Kinase</keyword>
<evidence type="ECO:0000256" key="5">
    <source>
        <dbReference type="ARBA" id="ARBA00022519"/>
    </source>
</evidence>
<gene>
    <name evidence="19" type="ORF">DLM46_06845</name>
</gene>
<dbReference type="PRINTS" id="PR00344">
    <property type="entry name" value="BCTRLSENSOR"/>
</dbReference>
<accession>A0A370NCD6</accession>
<dbReference type="Pfam" id="PF02518">
    <property type="entry name" value="HATPase_c"/>
    <property type="match status" value="1"/>
</dbReference>
<comment type="subcellular location">
    <subcellularLocation>
        <location evidence="3 15">Cell inner membrane</location>
    </subcellularLocation>
    <subcellularLocation>
        <location evidence="2">Membrane</location>
        <topology evidence="2">Multi-pass membrane protein</topology>
    </subcellularLocation>
</comment>
<dbReference type="Proteomes" id="UP000254875">
    <property type="component" value="Unassembled WGS sequence"/>
</dbReference>
<dbReference type="InterPro" id="IPR003660">
    <property type="entry name" value="HAMP_dom"/>
</dbReference>
<evidence type="ECO:0000256" key="6">
    <source>
        <dbReference type="ARBA" id="ARBA00022553"/>
    </source>
</evidence>
<keyword evidence="5 15" id="KW-0997">Cell inner membrane</keyword>
<keyword evidence="8 15" id="KW-0812">Transmembrane</keyword>
<evidence type="ECO:0000313" key="20">
    <source>
        <dbReference type="Proteomes" id="UP000254875"/>
    </source>
</evidence>
<dbReference type="InterPro" id="IPR036890">
    <property type="entry name" value="HATPase_C_sf"/>
</dbReference>
<evidence type="ECO:0000256" key="7">
    <source>
        <dbReference type="ARBA" id="ARBA00022679"/>
    </source>
</evidence>
<dbReference type="NCBIfam" id="TIGR01386">
    <property type="entry name" value="cztS_silS_copS"/>
    <property type="match status" value="1"/>
</dbReference>
<dbReference type="PROSITE" id="PS50885">
    <property type="entry name" value="HAMP"/>
    <property type="match status" value="1"/>
</dbReference>
<dbReference type="EMBL" id="QHKS01000004">
    <property type="protein sequence ID" value="RDK03256.1"/>
    <property type="molecule type" value="Genomic_DNA"/>
</dbReference>
<dbReference type="PANTHER" id="PTHR45436:SF15">
    <property type="entry name" value="SENSOR HISTIDINE KINASE CUSS"/>
    <property type="match status" value="1"/>
</dbReference>
<dbReference type="Gene3D" id="1.10.287.130">
    <property type="match status" value="1"/>
</dbReference>
<sequence length="529" mass="56948">MRRRSLAATLAFAFGATTLAVFALVGSFLYLALDRQIKAQDDLDIVLAARHARRLAQELETSKGILEHGDRLTSTVFGDAAMSMEVFGPGGHQVLGHNLANTFATPLAASETNASSATSGASETHEIVAGDPNEASEASVASEASEASESSEASGVATTAALPRLTRIPASARITEADIADWSGRNGAPIRGILADASLRDGEVASLLVARNMSDRWLLLDRYRDKLQIAGAAGVLLAMLLSYLLIRTAMRPLREIAASASNVTVNRLNTRIAVARVPHELEALVASLNAMLERVDHGFQSLSRFTADLAHDMRTPLSNMRGAAEVALARPRSTDEYEALLASNLEECDRLSRMIENVLFLARAEHPQFVKHMREFDAAQELTRIAEYFEGIADDAHVSLRVTGAARLTADLELFRRAVSNLLANAIRYTPQGGEIVLDAAGSGGEVRVTVSNQGQPIAREHLERIFDRFYRIDPSRSSLPSSGLSQGSTGSTGLGLAIVRTIMELHGGSVHAESDARSTRFILTFRRV</sequence>
<dbReference type="Pfam" id="PF00672">
    <property type="entry name" value="HAMP"/>
    <property type="match status" value="1"/>
</dbReference>
<dbReference type="PANTHER" id="PTHR45436">
    <property type="entry name" value="SENSOR HISTIDINE KINASE YKOH"/>
    <property type="match status" value="1"/>
</dbReference>
<reference evidence="20" key="1">
    <citation type="submission" date="2018-05" db="EMBL/GenBank/DDBJ databases">
        <authorList>
            <person name="Feng T."/>
        </authorList>
    </citation>
    <scope>NUCLEOTIDE SEQUENCE [LARGE SCALE GENOMIC DNA]</scope>
    <source>
        <strain evidence="20">S27</strain>
    </source>
</reference>
<comment type="function">
    <text evidence="15">Member of a two-component regulatory system.</text>
</comment>
<evidence type="ECO:0000256" key="12">
    <source>
        <dbReference type="ARBA" id="ARBA00022989"/>
    </source>
</evidence>
<feature type="transmembrane region" description="Helical" evidence="15">
    <location>
        <begin position="227"/>
        <end position="246"/>
    </location>
</feature>
<dbReference type="AlphaFoldDB" id="A0A370NCD6"/>
<name>A0A370NCD6_9BURK</name>
<feature type="domain" description="HAMP" evidence="18">
    <location>
        <begin position="247"/>
        <end position="300"/>
    </location>
</feature>